<dbReference type="RefSeq" id="WP_210810098.1">
    <property type="nucleotide sequence ID" value="NZ_JAGQDG010000006.1"/>
</dbReference>
<proteinExistence type="predicted"/>
<keyword evidence="1" id="KW-0732">Signal</keyword>
<dbReference type="Proteomes" id="UP000672097">
    <property type="component" value="Unassembled WGS sequence"/>
</dbReference>
<sequence>MPNFSLWRTGFGLTASTAAAVTALPANPTRATEMMVYNPGPSVVRLVVGRSDLAVATATGDARAMPILPGEKGSWHIGDATHYSAQVASGTQEIECYFGVGE</sequence>
<dbReference type="EMBL" id="JAGQDG010000006">
    <property type="protein sequence ID" value="MBQ0936711.1"/>
    <property type="molecule type" value="Genomic_DNA"/>
</dbReference>
<evidence type="ECO:0000313" key="2">
    <source>
        <dbReference type="EMBL" id="MBQ0936711.1"/>
    </source>
</evidence>
<evidence type="ECO:0000313" key="3">
    <source>
        <dbReference type="Proteomes" id="UP000672097"/>
    </source>
</evidence>
<reference evidence="2 3" key="1">
    <citation type="submission" date="2021-04" db="EMBL/GenBank/DDBJ databases">
        <title>The genome sequence of type strain Ideonella paludis KCTC 32238.</title>
        <authorList>
            <person name="Liu Y."/>
        </authorList>
    </citation>
    <scope>NUCLEOTIDE SEQUENCE [LARGE SCALE GENOMIC DNA]</scope>
    <source>
        <strain evidence="2 3">KCTC 32238</strain>
    </source>
</reference>
<protein>
    <recommendedName>
        <fullName evidence="4">Plastocyanin</fullName>
    </recommendedName>
</protein>
<evidence type="ECO:0008006" key="4">
    <source>
        <dbReference type="Google" id="ProtNLM"/>
    </source>
</evidence>
<feature type="signal peptide" evidence="1">
    <location>
        <begin position="1"/>
        <end position="20"/>
    </location>
</feature>
<gene>
    <name evidence="2" type="ORF">KAK11_15365</name>
</gene>
<feature type="chain" id="PRO_5047172749" description="Plastocyanin" evidence="1">
    <location>
        <begin position="21"/>
        <end position="102"/>
    </location>
</feature>
<name>A0ABS5E0X3_9BURK</name>
<accession>A0ABS5E0X3</accession>
<organism evidence="2 3">
    <name type="scientific">Ideonella paludis</name>
    <dbReference type="NCBI Taxonomy" id="1233411"/>
    <lineage>
        <taxon>Bacteria</taxon>
        <taxon>Pseudomonadati</taxon>
        <taxon>Pseudomonadota</taxon>
        <taxon>Betaproteobacteria</taxon>
        <taxon>Burkholderiales</taxon>
        <taxon>Sphaerotilaceae</taxon>
        <taxon>Ideonella</taxon>
    </lineage>
</organism>
<keyword evidence="3" id="KW-1185">Reference proteome</keyword>
<evidence type="ECO:0000256" key="1">
    <source>
        <dbReference type="SAM" id="SignalP"/>
    </source>
</evidence>
<comment type="caution">
    <text evidence="2">The sequence shown here is derived from an EMBL/GenBank/DDBJ whole genome shotgun (WGS) entry which is preliminary data.</text>
</comment>